<dbReference type="EMBL" id="BOPA01000014">
    <property type="protein sequence ID" value="GIJ15031.1"/>
    <property type="molecule type" value="Genomic_DNA"/>
</dbReference>
<keyword evidence="2" id="KW-0732">Signal</keyword>
<dbReference type="RefSeq" id="WP_146017592.1">
    <property type="nucleotide sequence ID" value="NZ_BAAAGZ010000038.1"/>
</dbReference>
<feature type="region of interest" description="Disordered" evidence="1">
    <location>
        <begin position="26"/>
        <end position="64"/>
    </location>
</feature>
<evidence type="ECO:0000256" key="2">
    <source>
        <dbReference type="SAM" id="SignalP"/>
    </source>
</evidence>
<comment type="caution">
    <text evidence="3">The sequence shown here is derived from an EMBL/GenBank/DDBJ whole genome shotgun (WGS) entry which is preliminary data.</text>
</comment>
<reference evidence="3 4" key="1">
    <citation type="submission" date="2021-01" db="EMBL/GenBank/DDBJ databases">
        <title>Whole genome shotgun sequence of Verrucosispora gifhornensis NBRC 16317.</title>
        <authorList>
            <person name="Komaki H."/>
            <person name="Tamura T."/>
        </authorList>
    </citation>
    <scope>NUCLEOTIDE SEQUENCE [LARGE SCALE GENOMIC DNA]</scope>
    <source>
        <strain evidence="3 4">NBRC 16317</strain>
    </source>
</reference>
<evidence type="ECO:0000313" key="4">
    <source>
        <dbReference type="Proteomes" id="UP000647860"/>
    </source>
</evidence>
<evidence type="ECO:0000256" key="1">
    <source>
        <dbReference type="SAM" id="MobiDB-lite"/>
    </source>
</evidence>
<sequence>MGRVRGLLVVLAAGLMLTGCAGGTDDDTASGGAEPPAATTDADGGQAPDQGSGGKNTGSGDGDRWCDAVQAFTGAMDPLFTESAGKAEVAQARTQLKELKAAAPAEIKSDVATVSEFYAAVIEASGKSMPQDPAAYARLGQTMEGLKTAMPPVSDYTMKRCPEFDGQLPTGQ</sequence>
<keyword evidence="4" id="KW-1185">Reference proteome</keyword>
<organism evidence="3 4">
    <name type="scientific">Micromonospora gifhornensis</name>
    <dbReference type="NCBI Taxonomy" id="84594"/>
    <lineage>
        <taxon>Bacteria</taxon>
        <taxon>Bacillati</taxon>
        <taxon>Actinomycetota</taxon>
        <taxon>Actinomycetes</taxon>
        <taxon>Micromonosporales</taxon>
        <taxon>Micromonosporaceae</taxon>
        <taxon>Micromonospora</taxon>
    </lineage>
</organism>
<evidence type="ECO:0008006" key="5">
    <source>
        <dbReference type="Google" id="ProtNLM"/>
    </source>
</evidence>
<feature type="signal peptide" evidence="2">
    <location>
        <begin position="1"/>
        <end position="21"/>
    </location>
</feature>
<dbReference type="Proteomes" id="UP000647860">
    <property type="component" value="Unassembled WGS sequence"/>
</dbReference>
<name>A0ABQ4IAU5_9ACTN</name>
<feature type="compositionally biased region" description="Gly residues" evidence="1">
    <location>
        <begin position="51"/>
        <end position="60"/>
    </location>
</feature>
<feature type="chain" id="PRO_5045439955" description="Lipoprotein" evidence="2">
    <location>
        <begin position="22"/>
        <end position="172"/>
    </location>
</feature>
<accession>A0ABQ4IAU5</accession>
<evidence type="ECO:0000313" key="3">
    <source>
        <dbReference type="EMBL" id="GIJ15031.1"/>
    </source>
</evidence>
<protein>
    <recommendedName>
        <fullName evidence="5">Lipoprotein</fullName>
    </recommendedName>
</protein>
<gene>
    <name evidence="3" type="ORF">Vgi01_17150</name>
</gene>
<proteinExistence type="predicted"/>
<feature type="region of interest" description="Disordered" evidence="1">
    <location>
        <begin position="150"/>
        <end position="172"/>
    </location>
</feature>
<dbReference type="PROSITE" id="PS51257">
    <property type="entry name" value="PROKAR_LIPOPROTEIN"/>
    <property type="match status" value="1"/>
</dbReference>